<gene>
    <name evidence="4" type="ORF">LC087_01940</name>
</gene>
<dbReference type="RefSeq" id="WP_226538822.1">
    <property type="nucleotide sequence ID" value="NZ_CP129013.1"/>
</dbReference>
<dbReference type="Gene3D" id="3.40.50.850">
    <property type="entry name" value="Isochorismatase-like"/>
    <property type="match status" value="1"/>
</dbReference>
<evidence type="ECO:0000313" key="4">
    <source>
        <dbReference type="EMBL" id="WLR43006.1"/>
    </source>
</evidence>
<comment type="similarity">
    <text evidence="1">Belongs to the isochorismatase family.</text>
</comment>
<evidence type="ECO:0000259" key="3">
    <source>
        <dbReference type="Pfam" id="PF00857"/>
    </source>
</evidence>
<dbReference type="EMBL" id="CP129013">
    <property type="protein sequence ID" value="WLR43006.1"/>
    <property type="molecule type" value="Genomic_DNA"/>
</dbReference>
<dbReference type="EC" id="3.-.-.-" evidence="4"/>
<dbReference type="InterPro" id="IPR036380">
    <property type="entry name" value="Isochorismatase-like_sf"/>
</dbReference>
<reference evidence="4 5" key="1">
    <citation type="submission" date="2023-06" db="EMBL/GenBank/DDBJ databases">
        <title>Five Gram-positive bacteria isolated from mangrove sediments in Shenzhen, Guangdong, China.</title>
        <authorList>
            <person name="Yu S."/>
            <person name="Zheng W."/>
            <person name="Huang Y."/>
        </authorList>
    </citation>
    <scope>NUCLEOTIDE SEQUENCE [LARGE SCALE GENOMIC DNA]</scope>
    <source>
        <strain evidence="4 5">SaN35-3</strain>
    </source>
</reference>
<evidence type="ECO:0000256" key="2">
    <source>
        <dbReference type="ARBA" id="ARBA00022801"/>
    </source>
</evidence>
<feature type="domain" description="Isochorismatase-like" evidence="3">
    <location>
        <begin position="7"/>
        <end position="175"/>
    </location>
</feature>
<proteinExistence type="inferred from homology"/>
<dbReference type="Proteomes" id="UP001197974">
    <property type="component" value="Chromosome"/>
</dbReference>
<keyword evidence="2 4" id="KW-0378">Hydrolase</keyword>
<accession>A0ABY9JZE1</accession>
<dbReference type="PANTHER" id="PTHR43540:SF1">
    <property type="entry name" value="ISOCHORISMATASE HYDROLASE"/>
    <property type="match status" value="1"/>
</dbReference>
<organism evidence="4 5">
    <name type="scientific">Bacillus carboniphilus</name>
    <dbReference type="NCBI Taxonomy" id="86663"/>
    <lineage>
        <taxon>Bacteria</taxon>
        <taxon>Bacillati</taxon>
        <taxon>Bacillota</taxon>
        <taxon>Bacilli</taxon>
        <taxon>Bacillales</taxon>
        <taxon>Bacillaceae</taxon>
        <taxon>Bacillus</taxon>
    </lineage>
</organism>
<protein>
    <submittedName>
        <fullName evidence="4">Cysteine hydrolase family protein</fullName>
        <ecNumber evidence="4">3.-.-.-</ecNumber>
    </submittedName>
</protein>
<dbReference type="CDD" id="cd01014">
    <property type="entry name" value="nicotinamidase_related"/>
    <property type="match status" value="1"/>
</dbReference>
<dbReference type="PANTHER" id="PTHR43540">
    <property type="entry name" value="PEROXYUREIDOACRYLATE/UREIDOACRYLATE AMIDOHYDROLASE-RELATED"/>
    <property type="match status" value="1"/>
</dbReference>
<dbReference type="SUPFAM" id="SSF52499">
    <property type="entry name" value="Isochorismatase-like hydrolases"/>
    <property type="match status" value="1"/>
</dbReference>
<dbReference type="Pfam" id="PF00857">
    <property type="entry name" value="Isochorismatase"/>
    <property type="match status" value="1"/>
</dbReference>
<name>A0ABY9JZE1_9BACI</name>
<evidence type="ECO:0000256" key="1">
    <source>
        <dbReference type="ARBA" id="ARBA00006336"/>
    </source>
</evidence>
<dbReference type="InterPro" id="IPR000868">
    <property type="entry name" value="Isochorismatase-like_dom"/>
</dbReference>
<keyword evidence="5" id="KW-1185">Reference proteome</keyword>
<sequence>MEKTIPLMVIDMQKAFDDSSWGVRNNPNLEKEMEKVIRFWREKDQPIFFVKHVSDKEDSLFQGKGKEFMDFISPQQKEYVIEKKVNSAFIETNLEEHLKEQGWNEIIITGLTTNHCVETTTRMASNLGFSPIVVSDLTATFNRKSINGEEYSAELVHEMSLANLKDEFAKVIHSNELLKIVKDV</sequence>
<dbReference type="InterPro" id="IPR050272">
    <property type="entry name" value="Isochorismatase-like_hydrls"/>
</dbReference>
<dbReference type="GO" id="GO:0016787">
    <property type="term" value="F:hydrolase activity"/>
    <property type="evidence" value="ECO:0007669"/>
    <property type="project" value="UniProtKB-KW"/>
</dbReference>
<evidence type="ECO:0000313" key="5">
    <source>
        <dbReference type="Proteomes" id="UP001197974"/>
    </source>
</evidence>